<dbReference type="InterPro" id="IPR039013">
    <property type="entry name" value="YgiF"/>
</dbReference>
<evidence type="ECO:0000259" key="1">
    <source>
        <dbReference type="PROSITE" id="PS51707"/>
    </source>
</evidence>
<sequence>MGKETELKLSLPVSSVSALRAHPLLQIAEPVGPVKTLDNTYFDTSDLLLHQQRVALRTRQQGDIWLQTIKCASVSVGGLSQRPEWEKPYTGEFDFTDIELKPVRKMLQKLQPQLQPVFTTLFNRETLFLKMDSGAEVLLMLDQGDILAQGGRLPICELELELVSGQPGELLHLAVDLAETLPLMPSDISKAERGYKLFNGETDGPMKMPAVLLHKHQTPLAAFKALAFACIAQWQGNAGGAANSDDPEFVHQLRISQRRLRALLRLFKPILPQDWFVYWNKTLADNARLFSEVRDLDVMSDELLPALRLLPETDHWHFPELHQLVIKQRDLARHALMEHPDLQRQGRLILMLVTELHALESPDHEDETLKSFVKQQLKSLRQRVHKRYRKALKGDLADLHQLRIALKPLRYALEFFMTILPAGKTLPEYDSVVTAVRALGQVNDMAMASRILTGLTSADTSLQTAQAYMAGLQSARLEDQRKIALRALK</sequence>
<dbReference type="SMART" id="SM00880">
    <property type="entry name" value="CHAD"/>
    <property type="match status" value="1"/>
</dbReference>
<dbReference type="EMBL" id="CP044222">
    <property type="protein sequence ID" value="QEW06020.1"/>
    <property type="molecule type" value="Genomic_DNA"/>
</dbReference>
<reference evidence="3 4" key="1">
    <citation type="submission" date="2019-09" db="EMBL/GenBank/DDBJ databases">
        <title>Nitrincola iocasae sp. nov., a bacterium isolated from the sediment collected at a cold seep field in South China Sea.</title>
        <authorList>
            <person name="Zhang H."/>
            <person name="Wang H."/>
            <person name="Li C."/>
        </authorList>
    </citation>
    <scope>NUCLEOTIDE SEQUENCE [LARGE SCALE GENOMIC DNA]</scope>
    <source>
        <strain evidence="3 4">KXZD1103</strain>
    </source>
</reference>
<dbReference type="GO" id="GO:0046872">
    <property type="term" value="F:metal ion binding"/>
    <property type="evidence" value="ECO:0007669"/>
    <property type="project" value="TreeGrafter"/>
</dbReference>
<evidence type="ECO:0000259" key="2">
    <source>
        <dbReference type="PROSITE" id="PS51708"/>
    </source>
</evidence>
<dbReference type="Proteomes" id="UP000325606">
    <property type="component" value="Chromosome"/>
</dbReference>
<dbReference type="PROSITE" id="PS51707">
    <property type="entry name" value="CYTH"/>
    <property type="match status" value="1"/>
</dbReference>
<dbReference type="Gene3D" id="1.40.20.10">
    <property type="entry name" value="CHAD domain"/>
    <property type="match status" value="1"/>
</dbReference>
<dbReference type="InterPro" id="IPR007899">
    <property type="entry name" value="CHAD_dom"/>
</dbReference>
<dbReference type="InterPro" id="IPR038186">
    <property type="entry name" value="CHAD_dom_sf"/>
</dbReference>
<dbReference type="SUPFAM" id="SSF55154">
    <property type="entry name" value="CYTH-like phosphatases"/>
    <property type="match status" value="1"/>
</dbReference>
<dbReference type="RefSeq" id="WP_151054056.1">
    <property type="nucleotide sequence ID" value="NZ_CP044222.1"/>
</dbReference>
<protein>
    <submittedName>
        <fullName evidence="3">CHAD domain-containing protein</fullName>
    </submittedName>
</protein>
<dbReference type="Pfam" id="PF05235">
    <property type="entry name" value="CHAD"/>
    <property type="match status" value="1"/>
</dbReference>
<evidence type="ECO:0000313" key="4">
    <source>
        <dbReference type="Proteomes" id="UP000325606"/>
    </source>
</evidence>
<dbReference type="GO" id="GO:0050355">
    <property type="term" value="F:inorganic triphosphate phosphatase activity"/>
    <property type="evidence" value="ECO:0007669"/>
    <property type="project" value="InterPro"/>
</dbReference>
<accession>A0A5J6LC18</accession>
<dbReference type="AlphaFoldDB" id="A0A5J6LC18"/>
<dbReference type="Gene3D" id="2.40.320.10">
    <property type="entry name" value="Hypothetical Protein Pfu-838710-001"/>
    <property type="match status" value="1"/>
</dbReference>
<dbReference type="SMART" id="SM01118">
    <property type="entry name" value="CYTH"/>
    <property type="match status" value="1"/>
</dbReference>
<name>A0A5J6LC18_9GAMM</name>
<dbReference type="KEGG" id="nik:F5I99_05660"/>
<gene>
    <name evidence="3" type="ORF">F5I99_05660</name>
</gene>
<feature type="domain" description="CYTH" evidence="1">
    <location>
        <begin position="2"/>
        <end position="201"/>
    </location>
</feature>
<organism evidence="3 4">
    <name type="scientific">Nitrincola iocasae</name>
    <dbReference type="NCBI Taxonomy" id="2614693"/>
    <lineage>
        <taxon>Bacteria</taxon>
        <taxon>Pseudomonadati</taxon>
        <taxon>Pseudomonadota</taxon>
        <taxon>Gammaproteobacteria</taxon>
        <taxon>Oceanospirillales</taxon>
        <taxon>Oceanospirillaceae</taxon>
        <taxon>Nitrincola</taxon>
    </lineage>
</organism>
<dbReference type="InterPro" id="IPR033469">
    <property type="entry name" value="CYTH-like_dom_sf"/>
</dbReference>
<proteinExistence type="predicted"/>
<dbReference type="PANTHER" id="PTHR39569:SF1">
    <property type="entry name" value="INORGANIC TRIPHOSPHATASE"/>
    <property type="match status" value="1"/>
</dbReference>
<dbReference type="Pfam" id="PF01928">
    <property type="entry name" value="CYTH"/>
    <property type="match status" value="1"/>
</dbReference>
<evidence type="ECO:0000313" key="3">
    <source>
        <dbReference type="EMBL" id="QEW06020.1"/>
    </source>
</evidence>
<dbReference type="PANTHER" id="PTHR39569">
    <property type="entry name" value="INORGANIC TRIPHOSPHATASE"/>
    <property type="match status" value="1"/>
</dbReference>
<dbReference type="PROSITE" id="PS51708">
    <property type="entry name" value="CHAD"/>
    <property type="match status" value="1"/>
</dbReference>
<dbReference type="CDD" id="cd07756">
    <property type="entry name" value="CYTH-like_Pase_CHAD"/>
    <property type="match status" value="1"/>
</dbReference>
<keyword evidence="4" id="KW-1185">Reference proteome</keyword>
<dbReference type="InterPro" id="IPR023577">
    <property type="entry name" value="CYTH_domain"/>
</dbReference>
<feature type="domain" description="CHAD" evidence="2">
    <location>
        <begin position="216"/>
        <end position="489"/>
    </location>
</feature>